<gene>
    <name evidence="2" type="ORF">K2173_012708</name>
</gene>
<proteinExistence type="inferred from homology"/>
<dbReference type="GO" id="GO:0006624">
    <property type="term" value="P:vacuolar protein processing"/>
    <property type="evidence" value="ECO:0007669"/>
    <property type="project" value="TreeGrafter"/>
</dbReference>
<organism evidence="2 3">
    <name type="scientific">Erythroxylum novogranatense</name>
    <dbReference type="NCBI Taxonomy" id="1862640"/>
    <lineage>
        <taxon>Eukaryota</taxon>
        <taxon>Viridiplantae</taxon>
        <taxon>Streptophyta</taxon>
        <taxon>Embryophyta</taxon>
        <taxon>Tracheophyta</taxon>
        <taxon>Spermatophyta</taxon>
        <taxon>Magnoliopsida</taxon>
        <taxon>eudicotyledons</taxon>
        <taxon>Gunneridae</taxon>
        <taxon>Pentapetalae</taxon>
        <taxon>rosids</taxon>
        <taxon>fabids</taxon>
        <taxon>Malpighiales</taxon>
        <taxon>Erythroxylaceae</taxon>
        <taxon>Erythroxylum</taxon>
    </lineage>
</organism>
<dbReference type="PANTHER" id="PTHR12000:SF50">
    <property type="entry name" value="VACUOLAR-PROCESSING ENZYME GAMMA-ISOZYME"/>
    <property type="match status" value="1"/>
</dbReference>
<dbReference type="Proteomes" id="UP001159364">
    <property type="component" value="Linkage Group LG03"/>
</dbReference>
<dbReference type="EMBL" id="JAIWQS010000003">
    <property type="protein sequence ID" value="KAJ8770266.1"/>
    <property type="molecule type" value="Genomic_DNA"/>
</dbReference>
<dbReference type="GO" id="GO:0004197">
    <property type="term" value="F:cysteine-type endopeptidase activity"/>
    <property type="evidence" value="ECO:0007669"/>
    <property type="project" value="TreeGrafter"/>
</dbReference>
<comment type="caution">
    <text evidence="2">The sequence shown here is derived from an EMBL/GenBank/DDBJ whole genome shotgun (WGS) entry which is preliminary data.</text>
</comment>
<dbReference type="AlphaFoldDB" id="A0AAV8TUU5"/>
<name>A0AAV8TUU5_9ROSI</name>
<dbReference type="GO" id="GO:0051603">
    <property type="term" value="P:proteolysis involved in protein catabolic process"/>
    <property type="evidence" value="ECO:0007669"/>
    <property type="project" value="TreeGrafter"/>
</dbReference>
<dbReference type="Gene3D" id="3.40.50.1460">
    <property type="match status" value="2"/>
</dbReference>
<dbReference type="PRINTS" id="PR00776">
    <property type="entry name" value="HEMOGLOBNASE"/>
</dbReference>
<reference evidence="2 3" key="1">
    <citation type="submission" date="2021-09" db="EMBL/GenBank/DDBJ databases">
        <title>Genomic insights and catalytic innovation underlie evolution of tropane alkaloids biosynthesis.</title>
        <authorList>
            <person name="Wang Y.-J."/>
            <person name="Tian T."/>
            <person name="Huang J.-P."/>
            <person name="Huang S.-X."/>
        </authorList>
    </citation>
    <scope>NUCLEOTIDE SEQUENCE [LARGE SCALE GENOMIC DNA]</scope>
    <source>
        <strain evidence="2">KIB-2018</strain>
        <tissue evidence="2">Leaf</tissue>
    </source>
</reference>
<evidence type="ECO:0000313" key="2">
    <source>
        <dbReference type="EMBL" id="KAJ8770266.1"/>
    </source>
</evidence>
<dbReference type="Pfam" id="PF01650">
    <property type="entry name" value="Peptidase_C13"/>
    <property type="match status" value="1"/>
</dbReference>
<accession>A0AAV8TUU5</accession>
<sequence length="219" mass="24456">MQTPPEEAAAIEGEGKLPSQEAAVLFFRHNDNDSPGTKWAVLIVGSNEYWNYRRQADACQLSCYQLLKKGGLKEENIVVVMYDDFAFNEENPRPGIIVNNPNGQNVCKGVPKVIFSLHFNSTIFSTSVFIVCIWLAGNESALNVGNGKVVDSGKDDHIFIYYRDHGGPELFYLEVREYGSIFEGLLAEGLNIYATAASNKEERSWGTYCLEEYPSLPPE</sequence>
<evidence type="ECO:0000313" key="3">
    <source>
        <dbReference type="Proteomes" id="UP001159364"/>
    </source>
</evidence>
<dbReference type="InterPro" id="IPR001096">
    <property type="entry name" value="Peptidase_C13"/>
</dbReference>
<evidence type="ECO:0000256" key="1">
    <source>
        <dbReference type="ARBA" id="ARBA00009941"/>
    </source>
</evidence>
<dbReference type="PANTHER" id="PTHR12000">
    <property type="entry name" value="HEMOGLOBINASE FAMILY MEMBER"/>
    <property type="match status" value="1"/>
</dbReference>
<dbReference type="GO" id="GO:0005773">
    <property type="term" value="C:vacuole"/>
    <property type="evidence" value="ECO:0007669"/>
    <property type="project" value="GOC"/>
</dbReference>
<protein>
    <submittedName>
        <fullName evidence="2">Uncharacterized protein</fullName>
    </submittedName>
</protein>
<keyword evidence="3" id="KW-1185">Reference proteome</keyword>
<comment type="similarity">
    <text evidence="1">Belongs to the peptidase C13 family.</text>
</comment>